<dbReference type="PROSITE" id="PS51891">
    <property type="entry name" value="CENP_V_GFA"/>
    <property type="match status" value="1"/>
</dbReference>
<organism evidence="6 7">
    <name type="scientific">Xaviernesmea rhizosphaerae</name>
    <dbReference type="NCBI Taxonomy" id="1672749"/>
    <lineage>
        <taxon>Bacteria</taxon>
        <taxon>Pseudomonadati</taxon>
        <taxon>Pseudomonadota</taxon>
        <taxon>Alphaproteobacteria</taxon>
        <taxon>Hyphomicrobiales</taxon>
        <taxon>Rhizobiaceae</taxon>
        <taxon>Rhizobium/Agrobacterium group</taxon>
        <taxon>Xaviernesmea</taxon>
    </lineage>
</organism>
<dbReference type="InterPro" id="IPR011057">
    <property type="entry name" value="Mss4-like_sf"/>
</dbReference>
<dbReference type="STRING" id="1672749.BJF92_23930"/>
<keyword evidence="2" id="KW-0479">Metal-binding</keyword>
<accession>A0A1Q9APX7</accession>
<evidence type="ECO:0000259" key="5">
    <source>
        <dbReference type="PROSITE" id="PS51891"/>
    </source>
</evidence>
<dbReference type="GO" id="GO:0016846">
    <property type="term" value="F:carbon-sulfur lyase activity"/>
    <property type="evidence" value="ECO:0007669"/>
    <property type="project" value="InterPro"/>
</dbReference>
<evidence type="ECO:0000256" key="1">
    <source>
        <dbReference type="ARBA" id="ARBA00005495"/>
    </source>
</evidence>
<dbReference type="Proteomes" id="UP000186143">
    <property type="component" value="Unassembled WGS sequence"/>
</dbReference>
<dbReference type="GO" id="GO:0046872">
    <property type="term" value="F:metal ion binding"/>
    <property type="evidence" value="ECO:0007669"/>
    <property type="project" value="UniProtKB-KW"/>
</dbReference>
<dbReference type="InterPro" id="IPR006913">
    <property type="entry name" value="CENP-V/GFA"/>
</dbReference>
<dbReference type="PANTHER" id="PTHR33337:SF40">
    <property type="entry name" value="CENP-V_GFA DOMAIN-CONTAINING PROTEIN-RELATED"/>
    <property type="match status" value="1"/>
</dbReference>
<reference evidence="6 7" key="1">
    <citation type="submission" date="2016-09" db="EMBL/GenBank/DDBJ databases">
        <title>Rhizobium sp. nov., a novel species isolated from the rice rhizosphere.</title>
        <authorList>
            <person name="Zhao J."/>
            <person name="Zhang X."/>
        </authorList>
    </citation>
    <scope>NUCLEOTIDE SEQUENCE [LARGE SCALE GENOMIC DNA]</scope>
    <source>
        <strain evidence="6 7">MH17</strain>
    </source>
</reference>
<dbReference type="SUPFAM" id="SSF51316">
    <property type="entry name" value="Mss4-like"/>
    <property type="match status" value="1"/>
</dbReference>
<evidence type="ECO:0000256" key="2">
    <source>
        <dbReference type="ARBA" id="ARBA00022723"/>
    </source>
</evidence>
<dbReference type="PANTHER" id="PTHR33337">
    <property type="entry name" value="GFA DOMAIN-CONTAINING PROTEIN"/>
    <property type="match status" value="1"/>
</dbReference>
<gene>
    <name evidence="6" type="ORF">BJF92_23930</name>
</gene>
<evidence type="ECO:0000313" key="6">
    <source>
        <dbReference type="EMBL" id="OLP57468.1"/>
    </source>
</evidence>
<dbReference type="RefSeq" id="WP_075632951.1">
    <property type="nucleotide sequence ID" value="NZ_MKIO01000017.1"/>
</dbReference>
<dbReference type="Pfam" id="PF04828">
    <property type="entry name" value="GFA"/>
    <property type="match status" value="1"/>
</dbReference>
<protein>
    <submittedName>
        <fullName evidence="6">Aldehyde-activating protein</fullName>
    </submittedName>
</protein>
<sequence>MRIDGGCHCGAIAYEAEVDPEAVGLCHCTDCQALTGSAFRVTVTARAQDFRITRGEPTIYRKQGDNGRPRLQAFCRQCGSPLYTTGVDEDAEAVGIRWGGIAQRRSLAPNHQIWCNSAADWLDSIVRLPARPRD</sequence>
<comment type="caution">
    <text evidence="6">The sequence shown here is derived from an EMBL/GenBank/DDBJ whole genome shotgun (WGS) entry which is preliminary data.</text>
</comment>
<dbReference type="EMBL" id="MKIO01000017">
    <property type="protein sequence ID" value="OLP57468.1"/>
    <property type="molecule type" value="Genomic_DNA"/>
</dbReference>
<dbReference type="OrthoDB" id="9807246at2"/>
<comment type="similarity">
    <text evidence="1">Belongs to the Gfa family.</text>
</comment>
<evidence type="ECO:0000313" key="7">
    <source>
        <dbReference type="Proteomes" id="UP000186143"/>
    </source>
</evidence>
<keyword evidence="4" id="KW-0456">Lyase</keyword>
<feature type="domain" description="CENP-V/GFA" evidence="5">
    <location>
        <begin position="3"/>
        <end position="122"/>
    </location>
</feature>
<dbReference type="AlphaFoldDB" id="A0A1Q9APX7"/>
<keyword evidence="3" id="KW-0862">Zinc</keyword>
<evidence type="ECO:0000256" key="3">
    <source>
        <dbReference type="ARBA" id="ARBA00022833"/>
    </source>
</evidence>
<proteinExistence type="inferred from homology"/>
<evidence type="ECO:0000256" key="4">
    <source>
        <dbReference type="ARBA" id="ARBA00023239"/>
    </source>
</evidence>
<dbReference type="Gene3D" id="3.90.1590.10">
    <property type="entry name" value="glutathione-dependent formaldehyde- activating enzyme (gfa)"/>
    <property type="match status" value="1"/>
</dbReference>
<name>A0A1Q9APX7_9HYPH</name>